<sequence>MSFGFSVGDIVLLSQLTYKLYSHVTSGRRGADRDLKELEDVLFGLRCALDHLGRVASDVTAATSNQDPLSNNIRNKLSFMVDACGSTLQELDSVTQKYRDGVKPADLAAFERGNSHPNKQIIGGARASKLKRNLLVAITQVRWDMKRHSLKEYRDKLQSHMDAINTVLNTLLWSATHRIEINGNINSAHIHGMLSQSLQSNQSLLKLVEDIHRALLDSNRHSTKKTRQPTAPIQQGLFSVNFHTMDAHFGTAIPMAENKHPGVLESTWISNAAEETAQNSSQYATSLFSGILKNPGYRLSNSIVELNHQRQLTGSREFRQRKQQLLAQSPVIKPPFLILELPTMSHLRDGLAYIFRAFPYIALDSSVAERKREIIRWTQGFDHFINSAISSPSPSKPRTKGWDRENDTVDLLVQLNDCVENSEEKMRVLFYQASERAQIESVLSKLQAASKSVRVMKEIEEFVDVRDEYRLLKSESLCDRYWIKGHKLLLEAVNEMYAQFTAATVPFATATVQYLGIVTDPASNIEGVFHDGGGGASQNGYHVQIFADSMTTSDGFNMRDPSNPLNEYNFGMTGSSGQATFTGNVPVGPEGNETALGPNFAIWMLSGMTPMPDGKTVLGVFPALNEATGQELYSTMVQMEVVDPYTVLPGGNPPFTRLGTGRLFYPNEVDYGEFALCAQLDGYLYLFGADTTGVKLARTPVANSSIADRNQYEYYNSATSQWQLQEPLQRDNATGNILTWSSVDLAGIKIGPSLGDVWYDNYHQTIVMLWGDSGIDGTFWVSYAINNTIEGPWSTPVAIWTPPITLECLGMVQSWNYQGHAHPGWDLSGKTLLISYASCQSYVSFAQITWA</sequence>
<evidence type="ECO:0008006" key="3">
    <source>
        <dbReference type="Google" id="ProtNLM"/>
    </source>
</evidence>
<evidence type="ECO:0000313" key="2">
    <source>
        <dbReference type="Proteomes" id="UP000258309"/>
    </source>
</evidence>
<feature type="non-terminal residue" evidence="1">
    <location>
        <position position="851"/>
    </location>
</feature>
<organism evidence="1 2">
    <name type="scientific">Scytalidium lignicola</name>
    <name type="common">Hyphomycete</name>
    <dbReference type="NCBI Taxonomy" id="5539"/>
    <lineage>
        <taxon>Eukaryota</taxon>
        <taxon>Fungi</taxon>
        <taxon>Dikarya</taxon>
        <taxon>Ascomycota</taxon>
        <taxon>Pezizomycotina</taxon>
        <taxon>Leotiomycetes</taxon>
        <taxon>Leotiomycetes incertae sedis</taxon>
        <taxon>Scytalidium</taxon>
    </lineage>
</organism>
<dbReference type="AlphaFoldDB" id="A0A3E2H8T6"/>
<accession>A0A3E2H8T6</accession>
<dbReference type="EMBL" id="NCSJ02000116">
    <property type="protein sequence ID" value="RFU29846.1"/>
    <property type="molecule type" value="Genomic_DNA"/>
</dbReference>
<comment type="caution">
    <text evidence="1">The sequence shown here is derived from an EMBL/GenBank/DDBJ whole genome shotgun (WGS) entry which is preliminary data.</text>
</comment>
<keyword evidence="2" id="KW-1185">Reference proteome</keyword>
<dbReference type="PANTHER" id="PTHR38886:SF1">
    <property type="entry name" value="NACHT-NTPASE AND P-LOOP NTPASES N-TERMINAL DOMAIN-CONTAINING PROTEIN"/>
    <property type="match status" value="1"/>
</dbReference>
<feature type="non-terminal residue" evidence="1">
    <location>
        <position position="1"/>
    </location>
</feature>
<name>A0A3E2H8T6_SCYLI</name>
<dbReference type="PANTHER" id="PTHR38886">
    <property type="entry name" value="SESA DOMAIN-CONTAINING PROTEIN"/>
    <property type="match status" value="1"/>
</dbReference>
<gene>
    <name evidence="1" type="ORF">B7463_g6512</name>
</gene>
<proteinExistence type="predicted"/>
<protein>
    <recommendedName>
        <fullName evidence="3">Fungal N-terminal domain-containing protein</fullName>
    </recommendedName>
</protein>
<dbReference type="Proteomes" id="UP000258309">
    <property type="component" value="Unassembled WGS sequence"/>
</dbReference>
<dbReference type="OrthoDB" id="2583188at2759"/>
<evidence type="ECO:0000313" key="1">
    <source>
        <dbReference type="EMBL" id="RFU29846.1"/>
    </source>
</evidence>
<dbReference type="STRING" id="5539.A0A3E2H8T6"/>
<reference evidence="1 2" key="1">
    <citation type="submission" date="2018-05" db="EMBL/GenBank/DDBJ databases">
        <title>Draft genome sequence of Scytalidium lignicola DSM 105466, a ubiquitous saprotrophic fungus.</title>
        <authorList>
            <person name="Buettner E."/>
            <person name="Gebauer A.M."/>
            <person name="Hofrichter M."/>
            <person name="Liers C."/>
            <person name="Kellner H."/>
        </authorList>
    </citation>
    <scope>NUCLEOTIDE SEQUENCE [LARGE SCALE GENOMIC DNA]</scope>
    <source>
        <strain evidence="1 2">DSM 105466</strain>
    </source>
</reference>